<evidence type="ECO:0000313" key="6">
    <source>
        <dbReference type="Proteomes" id="UP000531561"/>
    </source>
</evidence>
<keyword evidence="5" id="KW-0540">Nuclease</keyword>
<evidence type="ECO:0000313" key="5">
    <source>
        <dbReference type="EMBL" id="KAF5873881.1"/>
    </source>
</evidence>
<name>A0A8H6AUC6_9HELO</name>
<dbReference type="InterPro" id="IPR018593">
    <property type="entry name" value="tRNA-endonuc_su_Sen15"/>
</dbReference>
<reference evidence="5 6" key="1">
    <citation type="journal article" date="2020" name="Phytopathology">
        <title>A high-quality genome resource of Botrytis fragariae, a new and rapidly spreading fungal pathogen causing strawberry gray mold in the U.S.A.</title>
        <authorList>
            <person name="Wu Y."/>
            <person name="Saski C.A."/>
            <person name="Schnabel G."/>
            <person name="Xiao S."/>
            <person name="Hu M."/>
        </authorList>
    </citation>
    <scope>NUCLEOTIDE SEQUENCE [LARGE SCALE GENOMIC DNA]</scope>
    <source>
        <strain evidence="5 6">BVB16</strain>
    </source>
</reference>
<dbReference type="RefSeq" id="XP_037192827.1">
    <property type="nucleotide sequence ID" value="XM_037335732.1"/>
</dbReference>
<accession>A0A8H6AUC6</accession>
<dbReference type="InterPro" id="IPR036167">
    <property type="entry name" value="tRNA_intron_Endo_cat-like_sf"/>
</dbReference>
<dbReference type="Pfam" id="PF09631">
    <property type="entry name" value="Sen15"/>
    <property type="match status" value="1"/>
</dbReference>
<dbReference type="InterPro" id="IPR011856">
    <property type="entry name" value="tRNA_endonuc-like_dom_sf"/>
</dbReference>
<protein>
    <submittedName>
        <fullName evidence="5">Putative trna-intron endonuclease protein</fullName>
    </submittedName>
</protein>
<dbReference type="FunFam" id="3.40.1350.10:FF:000012">
    <property type="entry name" value="Probable tRNA-splicing endonuclease subunit sen-15"/>
    <property type="match status" value="1"/>
</dbReference>
<keyword evidence="5" id="KW-0255">Endonuclease</keyword>
<feature type="compositionally biased region" description="Polar residues" evidence="3">
    <location>
        <begin position="41"/>
        <end position="64"/>
    </location>
</feature>
<keyword evidence="5" id="KW-0378">Hydrolase</keyword>
<evidence type="ECO:0000259" key="4">
    <source>
        <dbReference type="Pfam" id="PF09631"/>
    </source>
</evidence>
<dbReference type="Proteomes" id="UP000531561">
    <property type="component" value="Unassembled WGS sequence"/>
</dbReference>
<comment type="caution">
    <text evidence="5">The sequence shown here is derived from an EMBL/GenBank/DDBJ whole genome shotgun (WGS) entry which is preliminary data.</text>
</comment>
<feature type="compositionally biased region" description="Pro residues" evidence="3">
    <location>
        <begin position="28"/>
        <end position="39"/>
    </location>
</feature>
<dbReference type="EMBL" id="JABFCT010000008">
    <property type="protein sequence ID" value="KAF5873881.1"/>
    <property type="molecule type" value="Genomic_DNA"/>
</dbReference>
<organism evidence="5 6">
    <name type="scientific">Botrytis fragariae</name>
    <dbReference type="NCBI Taxonomy" id="1964551"/>
    <lineage>
        <taxon>Eukaryota</taxon>
        <taxon>Fungi</taxon>
        <taxon>Dikarya</taxon>
        <taxon>Ascomycota</taxon>
        <taxon>Pezizomycotina</taxon>
        <taxon>Leotiomycetes</taxon>
        <taxon>Helotiales</taxon>
        <taxon>Sclerotiniaceae</taxon>
        <taxon>Botrytis</taxon>
    </lineage>
</organism>
<dbReference type="PANTHER" id="PTHR28518:SF1">
    <property type="entry name" value="TRNA-SPLICING ENDONUCLEASE SUBUNIT SEN15"/>
    <property type="match status" value="1"/>
</dbReference>
<comment type="similarity">
    <text evidence="1">Belongs to the SEN15 family.</text>
</comment>
<evidence type="ECO:0000256" key="1">
    <source>
        <dbReference type="ARBA" id="ARBA00006091"/>
    </source>
</evidence>
<feature type="compositionally biased region" description="Low complexity" evidence="3">
    <location>
        <begin position="1"/>
        <end position="15"/>
    </location>
</feature>
<keyword evidence="2" id="KW-0819">tRNA processing</keyword>
<dbReference type="GeneID" id="59259424"/>
<feature type="domain" description="tRNA-splicing endonuclease subunit Sen15" evidence="4">
    <location>
        <begin position="164"/>
        <end position="195"/>
    </location>
</feature>
<gene>
    <name evidence="5" type="ORF">Bfra_005348</name>
</gene>
<dbReference type="GO" id="GO:0000379">
    <property type="term" value="P:tRNA-type intron splice site recognition and cleavage"/>
    <property type="evidence" value="ECO:0007669"/>
    <property type="project" value="InterPro"/>
</dbReference>
<proteinExistence type="inferred from homology"/>
<dbReference type="GO" id="GO:0003676">
    <property type="term" value="F:nucleic acid binding"/>
    <property type="evidence" value="ECO:0007669"/>
    <property type="project" value="InterPro"/>
</dbReference>
<dbReference type="AlphaFoldDB" id="A0A8H6AUC6"/>
<dbReference type="SUPFAM" id="SSF53032">
    <property type="entry name" value="tRNA-intron endonuclease catalytic domain-like"/>
    <property type="match status" value="1"/>
</dbReference>
<evidence type="ECO:0000256" key="2">
    <source>
        <dbReference type="ARBA" id="ARBA00022694"/>
    </source>
</evidence>
<dbReference type="Gene3D" id="3.40.1350.10">
    <property type="match status" value="1"/>
</dbReference>
<evidence type="ECO:0000256" key="3">
    <source>
        <dbReference type="SAM" id="MobiDB-lite"/>
    </source>
</evidence>
<feature type="region of interest" description="Disordered" evidence="3">
    <location>
        <begin position="1"/>
        <end position="71"/>
    </location>
</feature>
<sequence length="195" mass="21547">MPSTTSPTTSLPPNSALQNLLNTQTPTPSKPPTRLPPPSRNHYSPKSTAPTRLDLPNNSHTLPLTSHPLPRPLISGLPPRRAYIHPDEQVAILKAEHSSGETIAQFPEREWVLPTHLEEKWSLARFAEVFDAVGTVPPGSGAEGREDAQEDGEEIVGGKWQGENRQKRILLATLHDDSTIVYYIMHDGIVKPRQN</sequence>
<dbReference type="PANTHER" id="PTHR28518">
    <property type="entry name" value="TRNA-SPLICING ENDONUCLEASE SUBUNIT SEN15"/>
    <property type="match status" value="1"/>
</dbReference>
<dbReference type="InterPro" id="IPR042777">
    <property type="entry name" value="Sen15_fungi"/>
</dbReference>
<dbReference type="GO" id="GO:0000214">
    <property type="term" value="C:tRNA-intron endonuclease complex"/>
    <property type="evidence" value="ECO:0007669"/>
    <property type="project" value="InterPro"/>
</dbReference>
<dbReference type="OrthoDB" id="10002170at2759"/>
<dbReference type="GO" id="GO:0000213">
    <property type="term" value="F:tRNA-intron lyase activity"/>
    <property type="evidence" value="ECO:0007669"/>
    <property type="project" value="TreeGrafter"/>
</dbReference>
<keyword evidence="6" id="KW-1185">Reference proteome</keyword>